<reference evidence="1 2" key="1">
    <citation type="submission" date="2018-09" db="EMBL/GenBank/DDBJ databases">
        <authorList>
            <person name="Postec A."/>
        </authorList>
    </citation>
    <scope>NUCLEOTIDE SEQUENCE [LARGE SCALE GENOMIC DNA]</scope>
    <source>
        <strain evidence="1">70B-A</strain>
    </source>
</reference>
<evidence type="ECO:0000313" key="2">
    <source>
        <dbReference type="Proteomes" id="UP000279029"/>
    </source>
</evidence>
<sequence length="38" mass="4071">MQNSANKCIPITGDVAPEAIIRAEDSAGPIQRVYAELK</sequence>
<dbReference type="Proteomes" id="UP000279029">
    <property type="component" value="Chromosome"/>
</dbReference>
<evidence type="ECO:0000313" key="1">
    <source>
        <dbReference type="EMBL" id="VDN47200.1"/>
    </source>
</evidence>
<organism evidence="1 2">
    <name type="scientific">Petrocella atlantisensis</name>
    <dbReference type="NCBI Taxonomy" id="2173034"/>
    <lineage>
        <taxon>Bacteria</taxon>
        <taxon>Bacillati</taxon>
        <taxon>Bacillota</taxon>
        <taxon>Clostridia</taxon>
        <taxon>Lachnospirales</taxon>
        <taxon>Vallitaleaceae</taxon>
        <taxon>Petrocella</taxon>
    </lineage>
</organism>
<dbReference type="KEGG" id="cbar:PATL70BA_1318"/>
<dbReference type="EMBL" id="LR130778">
    <property type="protein sequence ID" value="VDN47200.1"/>
    <property type="molecule type" value="Genomic_DNA"/>
</dbReference>
<name>A0A3P7P158_9FIRM</name>
<dbReference type="AlphaFoldDB" id="A0A3P7P158"/>
<protein>
    <submittedName>
        <fullName evidence="1">Uncharacterized protein</fullName>
    </submittedName>
</protein>
<accession>A0A3P7P158</accession>
<proteinExistence type="predicted"/>
<gene>
    <name evidence="1" type="ORF">PATL70BA_1318</name>
</gene>
<keyword evidence="2" id="KW-1185">Reference proteome</keyword>